<dbReference type="InterPro" id="IPR007318">
    <property type="entry name" value="Phopholipid_MeTrfase"/>
</dbReference>
<feature type="transmembrane region" description="Helical" evidence="10">
    <location>
        <begin position="203"/>
        <end position="224"/>
    </location>
</feature>
<dbReference type="Proteomes" id="UP000232323">
    <property type="component" value="Unassembled WGS sequence"/>
</dbReference>
<keyword evidence="4 10" id="KW-1133">Transmembrane helix</keyword>
<keyword evidence="7" id="KW-0594">Phospholipid biosynthesis</keyword>
<evidence type="ECO:0000256" key="5">
    <source>
        <dbReference type="ARBA" id="ARBA00023098"/>
    </source>
</evidence>
<evidence type="ECO:0000256" key="2">
    <source>
        <dbReference type="ARBA" id="ARBA00022516"/>
    </source>
</evidence>
<evidence type="ECO:0000256" key="1">
    <source>
        <dbReference type="ARBA" id="ARBA00004127"/>
    </source>
</evidence>
<evidence type="ECO:0000256" key="3">
    <source>
        <dbReference type="ARBA" id="ARBA00022692"/>
    </source>
</evidence>
<feature type="compositionally biased region" description="Polar residues" evidence="9">
    <location>
        <begin position="70"/>
        <end position="93"/>
    </location>
</feature>
<dbReference type="OrthoDB" id="422086at2759"/>
<dbReference type="PANTHER" id="PTHR12714:SF26">
    <property type="entry name" value="ISOPRENYLCYSTEINE CARBOXYLMETHYLTRANSFERASE FAMILY PROTEIN"/>
    <property type="match status" value="1"/>
</dbReference>
<dbReference type="EMBL" id="BEGY01000013">
    <property type="protein sequence ID" value="GAX75708.1"/>
    <property type="molecule type" value="Genomic_DNA"/>
</dbReference>
<evidence type="ECO:0000256" key="10">
    <source>
        <dbReference type="SAM" id="Phobius"/>
    </source>
</evidence>
<dbReference type="GO" id="GO:0005783">
    <property type="term" value="C:endoplasmic reticulum"/>
    <property type="evidence" value="ECO:0007669"/>
    <property type="project" value="TreeGrafter"/>
</dbReference>
<dbReference type="GO" id="GO:0006656">
    <property type="term" value="P:phosphatidylcholine biosynthetic process"/>
    <property type="evidence" value="ECO:0007669"/>
    <property type="project" value="UniProtKB-UniPathway"/>
</dbReference>
<keyword evidence="6 10" id="KW-0472">Membrane</keyword>
<dbReference type="AlphaFoldDB" id="A0A250WXY1"/>
<gene>
    <name evidence="11" type="ORF">CEUSTIGMA_g3151.t1</name>
</gene>
<dbReference type="Gene3D" id="1.20.120.1630">
    <property type="match status" value="1"/>
</dbReference>
<evidence type="ECO:0000256" key="4">
    <source>
        <dbReference type="ARBA" id="ARBA00022989"/>
    </source>
</evidence>
<keyword evidence="3 10" id="KW-0812">Transmembrane</keyword>
<reference evidence="11 12" key="1">
    <citation type="submission" date="2017-08" db="EMBL/GenBank/DDBJ databases">
        <title>Acidophilic green algal genome provides insights into adaptation to an acidic environment.</title>
        <authorList>
            <person name="Hirooka S."/>
            <person name="Hirose Y."/>
            <person name="Kanesaki Y."/>
            <person name="Higuchi S."/>
            <person name="Fujiwara T."/>
            <person name="Onuma R."/>
            <person name="Era A."/>
            <person name="Ohbayashi R."/>
            <person name="Uzuka A."/>
            <person name="Nozaki H."/>
            <person name="Yoshikawa H."/>
            <person name="Miyagishima S.Y."/>
        </authorList>
    </citation>
    <scope>NUCLEOTIDE SEQUENCE [LARGE SCALE GENOMIC DNA]</scope>
    <source>
        <strain evidence="11 12">NIES-2499</strain>
    </source>
</reference>
<proteinExistence type="predicted"/>
<dbReference type="Pfam" id="PF04191">
    <property type="entry name" value="PEMT"/>
    <property type="match status" value="1"/>
</dbReference>
<evidence type="ECO:0000313" key="11">
    <source>
        <dbReference type="EMBL" id="GAX75708.1"/>
    </source>
</evidence>
<evidence type="ECO:0000256" key="8">
    <source>
        <dbReference type="ARBA" id="ARBA00023264"/>
    </source>
</evidence>
<dbReference type="GO" id="GO:0004671">
    <property type="term" value="F:protein C-terminal S-isoprenylcysteine carboxyl O-methyltransferase activity"/>
    <property type="evidence" value="ECO:0007669"/>
    <property type="project" value="TreeGrafter"/>
</dbReference>
<accession>A0A250WXY1</accession>
<feature type="region of interest" description="Disordered" evidence="9">
    <location>
        <begin position="70"/>
        <end position="103"/>
    </location>
</feature>
<organism evidence="11 12">
    <name type="scientific">Chlamydomonas eustigma</name>
    <dbReference type="NCBI Taxonomy" id="1157962"/>
    <lineage>
        <taxon>Eukaryota</taxon>
        <taxon>Viridiplantae</taxon>
        <taxon>Chlorophyta</taxon>
        <taxon>core chlorophytes</taxon>
        <taxon>Chlorophyceae</taxon>
        <taxon>CS clade</taxon>
        <taxon>Chlamydomonadales</taxon>
        <taxon>Chlamydomonadaceae</taxon>
        <taxon>Chlamydomonas</taxon>
    </lineage>
</organism>
<dbReference type="PANTHER" id="PTHR12714">
    <property type="entry name" value="PROTEIN-S ISOPRENYLCYSTEINE O-METHYLTRANSFERASE"/>
    <property type="match status" value="1"/>
</dbReference>
<evidence type="ECO:0000256" key="6">
    <source>
        <dbReference type="ARBA" id="ARBA00023136"/>
    </source>
</evidence>
<dbReference type="STRING" id="1157962.A0A250WXY1"/>
<comment type="subcellular location">
    <subcellularLocation>
        <location evidence="1">Endomembrane system</location>
        <topology evidence="1">Multi-pass membrane protein</topology>
    </subcellularLocation>
</comment>
<protein>
    <recommendedName>
        <fullName evidence="13">Steroid 5-alpha reductase C-terminal domain-containing protein</fullName>
    </recommendedName>
</protein>
<sequence length="316" mass="34658">MLKSSSSVLLKRSLPKVKDTRLYGLLATRVAKPLTLLRVAKVSASASDQNESAEKDGIASIRPSVSTLDSLVSQPTSVDENGAEQLSSLQSHATPAEAEPLQAEPHRIEEVQAEPLKAVQIQSEALKTEQVTVEPIKDDPSHAAPLKTAQNQAEDFFGAQELVDELSDPQAFGKSGEVWFFAQLATIALIIFPPIPLKGLVDFLGVLALTSGLVFIAYALMSLGRNLSPMPKPRKKHSLVTTGMYSYLRHPMYGGLILATLGLAAVTKDETRVALAALLWLIFERKTAVEEKELIARYPQYEEYRSKVKKYIPFIY</sequence>
<keyword evidence="2" id="KW-0444">Lipid biosynthesis</keyword>
<feature type="transmembrane region" description="Helical" evidence="10">
    <location>
        <begin position="178"/>
        <end position="197"/>
    </location>
</feature>
<evidence type="ECO:0000256" key="7">
    <source>
        <dbReference type="ARBA" id="ARBA00023209"/>
    </source>
</evidence>
<dbReference type="UniPathway" id="UPA00753"/>
<evidence type="ECO:0000313" key="12">
    <source>
        <dbReference type="Proteomes" id="UP000232323"/>
    </source>
</evidence>
<keyword evidence="8" id="KW-1208">Phospholipid metabolism</keyword>
<keyword evidence="12" id="KW-1185">Reference proteome</keyword>
<keyword evidence="5" id="KW-0443">Lipid metabolism</keyword>
<comment type="caution">
    <text evidence="11">The sequence shown here is derived from an EMBL/GenBank/DDBJ whole genome shotgun (WGS) entry which is preliminary data.</text>
</comment>
<evidence type="ECO:0008006" key="13">
    <source>
        <dbReference type="Google" id="ProtNLM"/>
    </source>
</evidence>
<name>A0A250WXY1_9CHLO</name>
<evidence type="ECO:0000256" key="9">
    <source>
        <dbReference type="SAM" id="MobiDB-lite"/>
    </source>
</evidence>